<name>A0A8P0T6B9_CANLF</name>
<evidence type="ECO:0000256" key="7">
    <source>
        <dbReference type="ARBA" id="ARBA00023180"/>
    </source>
</evidence>
<dbReference type="InterPro" id="IPR007947">
    <property type="entry name" value="CD164_MGC24"/>
</dbReference>
<keyword evidence="7" id="KW-0325">Glycoprotein</keyword>
<dbReference type="Proteomes" id="UP000002254">
    <property type="component" value="Chromosome 12"/>
</dbReference>
<dbReference type="Pfam" id="PF05283">
    <property type="entry name" value="MGC-24"/>
    <property type="match status" value="1"/>
</dbReference>
<feature type="compositionally biased region" description="Low complexity" evidence="8">
    <location>
        <begin position="314"/>
        <end position="338"/>
    </location>
</feature>
<evidence type="ECO:0000256" key="1">
    <source>
        <dbReference type="ARBA" id="ARBA00004479"/>
    </source>
</evidence>
<sequence>LAERPIFRERSAGPSARRAQRPRQAPAGPTRPSRAPPPRGLGPRSATRGVTWPARCQPRRRPRPPSATSGGLSHPSRAGAVPAAGTRTAQLRLGGGLSEGSGVVPCVCGAASPRPGRCETRGASRVSSRCPCPPPPAAVPLVSPAPRLAPARRGRGPSRDPGALSRGPDSPRRCRRGQDAPSGGRRSSRRNAGAQAAMSGLSRQLCWAAACLAALCALTAAQSFSSDPNGTTTTTQATTDAATTRVTTAAPATTPAPDPCDNRNSCVSCVNTSVDATACSWIECKEKSYCSHNTTVSDCQVVNSTQLCSAKTTTQPSSSTATTTATTSGTTNITLSPTSQPGRKSTFDAASFIGGIVLILGVQAVIFFLYKFCKSKERNYHTL</sequence>
<keyword evidence="3 9" id="KW-0812">Transmembrane</keyword>
<keyword evidence="6 9" id="KW-0472">Membrane</keyword>
<evidence type="ECO:0000313" key="11">
    <source>
        <dbReference type="Proteomes" id="UP000002254"/>
    </source>
</evidence>
<reference evidence="10" key="2">
    <citation type="submission" date="2025-08" db="UniProtKB">
        <authorList>
            <consortium name="Ensembl"/>
        </authorList>
    </citation>
    <scope>IDENTIFICATION</scope>
</reference>
<dbReference type="PANTHER" id="PTHR11337:SF12">
    <property type="entry name" value="SIALOMUCIN CORE PROTEIN 24"/>
    <property type="match status" value="1"/>
</dbReference>
<feature type="compositionally biased region" description="Low complexity" evidence="8">
    <location>
        <begin position="139"/>
        <end position="149"/>
    </location>
</feature>
<dbReference type="GO" id="GO:0016020">
    <property type="term" value="C:membrane"/>
    <property type="evidence" value="ECO:0007669"/>
    <property type="project" value="UniProtKB-SubCell"/>
</dbReference>
<keyword evidence="4" id="KW-0732">Signal</keyword>
<feature type="compositionally biased region" description="Low complexity" evidence="8">
    <location>
        <begin position="12"/>
        <end position="32"/>
    </location>
</feature>
<feature type="compositionally biased region" description="Basic and acidic residues" evidence="8">
    <location>
        <begin position="169"/>
        <end position="178"/>
    </location>
</feature>
<dbReference type="OrthoDB" id="6160056at2759"/>
<reference evidence="10 11" key="1">
    <citation type="journal article" date="2005" name="Nature">
        <title>Genome sequence, comparative analysis and haplotype structure of the domestic dog.</title>
        <authorList>
            <consortium name="Broad Sequencing Platform"/>
            <person name="Lindblad-Toh K."/>
            <person name="Wade C.M."/>
            <person name="Mikkelsen T.S."/>
            <person name="Karlsson E.K."/>
            <person name="Jaffe D.B."/>
            <person name="Kamal M."/>
            <person name="Clamp M."/>
            <person name="Chang J.L."/>
            <person name="Kulbokas E.J. III"/>
            <person name="Zody M.C."/>
            <person name="Mauceli E."/>
            <person name="Xie X."/>
            <person name="Breen M."/>
            <person name="Wayne R.K."/>
            <person name="Ostrander E.A."/>
            <person name="Ponting C.P."/>
            <person name="Galibert F."/>
            <person name="Smith D.R."/>
            <person name="DeJong P.J."/>
            <person name="Kirkness E."/>
            <person name="Alvarez P."/>
            <person name="Biagi T."/>
            <person name="Brockman W."/>
            <person name="Butler J."/>
            <person name="Chin C.W."/>
            <person name="Cook A."/>
            <person name="Cuff J."/>
            <person name="Daly M.J."/>
            <person name="DeCaprio D."/>
            <person name="Gnerre S."/>
            <person name="Grabherr M."/>
            <person name="Kellis M."/>
            <person name="Kleber M."/>
            <person name="Bardeleben C."/>
            <person name="Goodstadt L."/>
            <person name="Heger A."/>
            <person name="Hitte C."/>
            <person name="Kim L."/>
            <person name="Koepfli K.P."/>
            <person name="Parker H.G."/>
            <person name="Pollinger J.P."/>
            <person name="Searle S.M."/>
            <person name="Sutter N.B."/>
            <person name="Thomas R."/>
            <person name="Webber C."/>
            <person name="Baldwin J."/>
            <person name="Abebe A."/>
            <person name="Abouelleil A."/>
            <person name="Aftuck L."/>
            <person name="Ait-Zahra M."/>
            <person name="Aldredge T."/>
            <person name="Allen N."/>
            <person name="An P."/>
            <person name="Anderson S."/>
            <person name="Antoine C."/>
            <person name="Arachchi H."/>
            <person name="Aslam A."/>
            <person name="Ayotte L."/>
            <person name="Bachantsang P."/>
            <person name="Barry A."/>
            <person name="Bayul T."/>
            <person name="Benamara M."/>
            <person name="Berlin A."/>
            <person name="Bessette D."/>
            <person name="Blitshteyn B."/>
            <person name="Bloom T."/>
            <person name="Blye J."/>
            <person name="Boguslavskiy L."/>
            <person name="Bonnet C."/>
            <person name="Boukhgalter B."/>
            <person name="Brown A."/>
            <person name="Cahill P."/>
            <person name="Calixte N."/>
            <person name="Camarata J."/>
            <person name="Cheshatsang Y."/>
            <person name="Chu J."/>
            <person name="Citroen M."/>
            <person name="Collymore A."/>
            <person name="Cooke P."/>
            <person name="Dawoe T."/>
            <person name="Daza R."/>
            <person name="Decktor K."/>
            <person name="DeGray S."/>
            <person name="Dhargay N."/>
            <person name="Dooley K."/>
            <person name="Dooley K."/>
            <person name="Dorje P."/>
            <person name="Dorjee K."/>
            <person name="Dorris L."/>
            <person name="Duffey N."/>
            <person name="Dupes A."/>
            <person name="Egbiremolen O."/>
            <person name="Elong R."/>
            <person name="Falk J."/>
            <person name="Farina A."/>
            <person name="Faro S."/>
            <person name="Ferguson D."/>
            <person name="Ferreira P."/>
            <person name="Fisher S."/>
            <person name="FitzGerald M."/>
            <person name="Foley K."/>
            <person name="Foley C."/>
            <person name="Franke A."/>
            <person name="Friedrich D."/>
            <person name="Gage D."/>
            <person name="Garber M."/>
            <person name="Gearin G."/>
            <person name="Giannoukos G."/>
            <person name="Goode T."/>
            <person name="Goyette A."/>
            <person name="Graham J."/>
            <person name="Grandbois E."/>
            <person name="Gyaltsen K."/>
            <person name="Hafez N."/>
            <person name="Hagopian D."/>
            <person name="Hagos B."/>
            <person name="Hall J."/>
            <person name="Healy C."/>
            <person name="Hegarty R."/>
            <person name="Honan T."/>
            <person name="Horn A."/>
            <person name="Houde N."/>
            <person name="Hughes L."/>
            <person name="Hunnicutt L."/>
            <person name="Husby M."/>
            <person name="Jester B."/>
            <person name="Jones C."/>
            <person name="Kamat A."/>
            <person name="Kanga B."/>
            <person name="Kells C."/>
            <person name="Khazanovich D."/>
            <person name="Kieu A.C."/>
            <person name="Kisner P."/>
            <person name="Kumar M."/>
            <person name="Lance K."/>
            <person name="Landers T."/>
            <person name="Lara M."/>
            <person name="Lee W."/>
            <person name="Leger J.P."/>
            <person name="Lennon N."/>
            <person name="Leuper L."/>
            <person name="LeVine S."/>
            <person name="Liu J."/>
            <person name="Liu X."/>
            <person name="Lokyitsang Y."/>
            <person name="Lokyitsang T."/>
            <person name="Lui A."/>
            <person name="Macdonald J."/>
            <person name="Major J."/>
            <person name="Marabella R."/>
            <person name="Maru K."/>
            <person name="Matthews C."/>
            <person name="McDonough S."/>
            <person name="Mehta T."/>
            <person name="Meldrim J."/>
            <person name="Melnikov A."/>
            <person name="Meneus L."/>
            <person name="Mihalev A."/>
            <person name="Mihova T."/>
            <person name="Miller K."/>
            <person name="Mittelman R."/>
            <person name="Mlenga V."/>
            <person name="Mulrain L."/>
            <person name="Munson G."/>
            <person name="Navidi A."/>
            <person name="Naylor J."/>
            <person name="Nguyen T."/>
            <person name="Nguyen N."/>
            <person name="Nguyen C."/>
            <person name="Nguyen T."/>
            <person name="Nicol R."/>
            <person name="Norbu N."/>
            <person name="Norbu C."/>
            <person name="Novod N."/>
            <person name="Nyima T."/>
            <person name="Olandt P."/>
            <person name="O'Neill B."/>
            <person name="O'Neill K."/>
            <person name="Osman S."/>
            <person name="Oyono L."/>
            <person name="Patti C."/>
            <person name="Perrin D."/>
            <person name="Phunkhang P."/>
            <person name="Pierre F."/>
            <person name="Priest M."/>
            <person name="Rachupka A."/>
            <person name="Raghuraman S."/>
            <person name="Rameau R."/>
            <person name="Ray V."/>
            <person name="Raymond C."/>
            <person name="Rege F."/>
            <person name="Rise C."/>
            <person name="Rogers J."/>
            <person name="Rogov P."/>
            <person name="Sahalie J."/>
            <person name="Settipalli S."/>
            <person name="Sharpe T."/>
            <person name="Shea T."/>
            <person name="Sheehan M."/>
            <person name="Sherpa N."/>
            <person name="Shi J."/>
            <person name="Shih D."/>
            <person name="Sloan J."/>
            <person name="Smith C."/>
            <person name="Sparrow T."/>
            <person name="Stalker J."/>
            <person name="Stange-Thomann N."/>
            <person name="Stavropoulos S."/>
            <person name="Stone C."/>
            <person name="Stone S."/>
            <person name="Sykes S."/>
            <person name="Tchuinga P."/>
            <person name="Tenzing P."/>
            <person name="Tesfaye S."/>
            <person name="Thoulutsang D."/>
            <person name="Thoulutsang Y."/>
            <person name="Topham K."/>
            <person name="Topping I."/>
            <person name="Tsamla T."/>
            <person name="Vassiliev H."/>
            <person name="Venkataraman V."/>
            <person name="Vo A."/>
            <person name="Wangchuk T."/>
            <person name="Wangdi T."/>
            <person name="Weiand M."/>
            <person name="Wilkinson J."/>
            <person name="Wilson A."/>
            <person name="Yadav S."/>
            <person name="Yang S."/>
            <person name="Yang X."/>
            <person name="Young G."/>
            <person name="Yu Q."/>
            <person name="Zainoun J."/>
            <person name="Zembek L."/>
            <person name="Zimmer A."/>
            <person name="Lander E.S."/>
        </authorList>
    </citation>
    <scope>NUCLEOTIDE SEQUENCE [LARGE SCALE GENOMIC DNA]</scope>
    <source>
        <strain evidence="10">Boxer</strain>
    </source>
</reference>
<evidence type="ECO:0000256" key="2">
    <source>
        <dbReference type="ARBA" id="ARBA00005341"/>
    </source>
</evidence>
<gene>
    <name evidence="10" type="primary">CD164</name>
</gene>
<feature type="region of interest" description="Disordered" evidence="8">
    <location>
        <begin position="314"/>
        <end position="339"/>
    </location>
</feature>
<feature type="compositionally biased region" description="Low complexity" evidence="8">
    <location>
        <begin position="182"/>
        <end position="195"/>
    </location>
</feature>
<feature type="region of interest" description="Disordered" evidence="8">
    <location>
        <begin position="1"/>
        <end position="98"/>
    </location>
</feature>
<dbReference type="PRINTS" id="PR01701">
    <property type="entry name" value="CD164ANTIGEN"/>
</dbReference>
<protein>
    <submittedName>
        <fullName evidence="10">CD164 molecule</fullName>
    </submittedName>
</protein>
<evidence type="ECO:0000256" key="4">
    <source>
        <dbReference type="ARBA" id="ARBA00022729"/>
    </source>
</evidence>
<evidence type="ECO:0000256" key="3">
    <source>
        <dbReference type="ARBA" id="ARBA00022692"/>
    </source>
</evidence>
<evidence type="ECO:0000256" key="9">
    <source>
        <dbReference type="SAM" id="Phobius"/>
    </source>
</evidence>
<organism evidence="10 11">
    <name type="scientific">Canis lupus familiaris</name>
    <name type="common">Dog</name>
    <name type="synonym">Canis familiaris</name>
    <dbReference type="NCBI Taxonomy" id="9615"/>
    <lineage>
        <taxon>Eukaryota</taxon>
        <taxon>Metazoa</taxon>
        <taxon>Chordata</taxon>
        <taxon>Craniata</taxon>
        <taxon>Vertebrata</taxon>
        <taxon>Euteleostomi</taxon>
        <taxon>Mammalia</taxon>
        <taxon>Eutheria</taxon>
        <taxon>Laurasiatheria</taxon>
        <taxon>Carnivora</taxon>
        <taxon>Caniformia</taxon>
        <taxon>Canidae</taxon>
        <taxon>Canis</taxon>
    </lineage>
</organism>
<dbReference type="AlphaFoldDB" id="A0A8P0T6B9"/>
<feature type="region of interest" description="Disordered" evidence="8">
    <location>
        <begin position="114"/>
        <end position="195"/>
    </location>
</feature>
<accession>A0A8P0T6B9</accession>
<feature type="compositionally biased region" description="Basic and acidic residues" evidence="8">
    <location>
        <begin position="1"/>
        <end position="11"/>
    </location>
</feature>
<comment type="subcellular location">
    <subcellularLocation>
        <location evidence="1">Membrane</location>
        <topology evidence="1">Single-pass type I membrane protein</topology>
    </subcellularLocation>
</comment>
<evidence type="ECO:0000256" key="8">
    <source>
        <dbReference type="SAM" id="MobiDB-lite"/>
    </source>
</evidence>
<keyword evidence="5 9" id="KW-1133">Transmembrane helix</keyword>
<evidence type="ECO:0000256" key="6">
    <source>
        <dbReference type="ARBA" id="ARBA00023136"/>
    </source>
</evidence>
<proteinExistence type="inferred from homology"/>
<comment type="similarity">
    <text evidence="2">Belongs to the CD164 family.</text>
</comment>
<dbReference type="Ensembl" id="ENSCAFT00000063161.2">
    <property type="protein sequence ID" value="ENSCAFP00000053920.1"/>
    <property type="gene ID" value="ENSCAFG00000029011.3"/>
</dbReference>
<evidence type="ECO:0000256" key="5">
    <source>
        <dbReference type="ARBA" id="ARBA00022989"/>
    </source>
</evidence>
<feature type="transmembrane region" description="Helical" evidence="9">
    <location>
        <begin position="349"/>
        <end position="370"/>
    </location>
</feature>
<dbReference type="PANTHER" id="PTHR11337">
    <property type="entry name" value="MUCIN/PORIMIN"/>
    <property type="match status" value="1"/>
</dbReference>
<evidence type="ECO:0000313" key="10">
    <source>
        <dbReference type="Ensembl" id="ENSCAFP00000053920.1"/>
    </source>
</evidence>